<proteinExistence type="inferred from homology"/>
<evidence type="ECO:0000256" key="2">
    <source>
        <dbReference type="ARBA" id="ARBA00006706"/>
    </source>
</evidence>
<dbReference type="PANTHER" id="PTHR12001:SF69">
    <property type="entry name" value="ALL TRANS-POLYPRENYL-DIPHOSPHATE SYNTHASE PDSS1"/>
    <property type="match status" value="1"/>
</dbReference>
<dbReference type="EMBL" id="HBFN01007397">
    <property type="protein sequence ID" value="CAD8786096.1"/>
    <property type="molecule type" value="Transcribed_RNA"/>
</dbReference>
<evidence type="ECO:0000256" key="1">
    <source>
        <dbReference type="ARBA" id="ARBA00001946"/>
    </source>
</evidence>
<dbReference type="SUPFAM" id="SSF48576">
    <property type="entry name" value="Terpenoid synthases"/>
    <property type="match status" value="1"/>
</dbReference>
<protein>
    <submittedName>
        <fullName evidence="9">Uncharacterized protein</fullName>
    </submittedName>
</protein>
<dbReference type="InterPro" id="IPR033749">
    <property type="entry name" value="Polyprenyl_synt_CS"/>
</dbReference>
<organism evidence="9">
    <name type="scientific">Hemiselmis tepida</name>
    <dbReference type="NCBI Taxonomy" id="464990"/>
    <lineage>
        <taxon>Eukaryota</taxon>
        <taxon>Cryptophyceae</taxon>
        <taxon>Cryptomonadales</taxon>
        <taxon>Hemiselmidaceae</taxon>
        <taxon>Hemiselmis</taxon>
    </lineage>
</organism>
<evidence type="ECO:0000256" key="7">
    <source>
        <dbReference type="RuleBase" id="RU004466"/>
    </source>
</evidence>
<evidence type="ECO:0000256" key="8">
    <source>
        <dbReference type="SAM" id="MobiDB-lite"/>
    </source>
</evidence>
<comment type="similarity">
    <text evidence="2 7">Belongs to the FPP/GGPP synthase family.</text>
</comment>
<dbReference type="GO" id="GO:1990234">
    <property type="term" value="C:transferase complex"/>
    <property type="evidence" value="ECO:0007669"/>
    <property type="project" value="TreeGrafter"/>
</dbReference>
<dbReference type="GO" id="GO:0046872">
    <property type="term" value="F:metal ion binding"/>
    <property type="evidence" value="ECO:0007669"/>
    <property type="project" value="UniProtKB-KW"/>
</dbReference>
<evidence type="ECO:0000256" key="3">
    <source>
        <dbReference type="ARBA" id="ARBA00022679"/>
    </source>
</evidence>
<sequence length="393" mass="41960">MEVGGEAELVDRENAHGVGLLQEPFGKGKGEPGAFPSLPEHGKHHGAPAILDPWGKGTFPEGCPDDPFGIVAEEISPFADSIKEVLATDHPILDLAAKHFFAQRQGKQFRPTIVMLMAKACSTAPPEGHVGGDAYGKQAMLGQITEMIHVASLIHDDVLDEADTRRGGEAVHKLYSNKVAVIAGDYLLARASVVLAQLHDNEVTEIMSTALESLVQGEIMQIRTASDDLLDMVTYLRKSYHKTASLICDACKSCAILGGHAHDSDVARAAEAYGFHLGLAYQIIDDVLDFTVASDVLGKPAMADVSLGLSTAPVLYAAESNPELVPLIKRKFKNPGDIDRALRIVLDSDGVEKAKTLALFHAEEAARAAAKLPEGEASRGLTSLLHIVLSRNS</sequence>
<reference evidence="9" key="1">
    <citation type="submission" date="2021-01" db="EMBL/GenBank/DDBJ databases">
        <authorList>
            <person name="Corre E."/>
            <person name="Pelletier E."/>
            <person name="Niang G."/>
            <person name="Scheremetjew M."/>
            <person name="Finn R."/>
            <person name="Kale V."/>
            <person name="Holt S."/>
            <person name="Cochrane G."/>
            <person name="Meng A."/>
            <person name="Brown T."/>
            <person name="Cohen L."/>
        </authorList>
    </citation>
    <scope>NUCLEOTIDE SEQUENCE</scope>
    <source>
        <strain evidence="9">CCMP443</strain>
    </source>
</reference>
<gene>
    <name evidence="9" type="ORF">HTEP1355_LOCUS4333</name>
</gene>
<keyword evidence="3 7" id="KW-0808">Transferase</keyword>
<evidence type="ECO:0000256" key="6">
    <source>
        <dbReference type="ARBA" id="ARBA00023229"/>
    </source>
</evidence>
<dbReference type="PROSITE" id="PS00723">
    <property type="entry name" value="POLYPRENYL_SYNTHASE_1"/>
    <property type="match status" value="1"/>
</dbReference>
<name>A0A7S0VG76_9CRYP</name>
<comment type="cofactor">
    <cofactor evidence="1">
        <name>Mg(2+)</name>
        <dbReference type="ChEBI" id="CHEBI:18420"/>
    </cofactor>
</comment>
<dbReference type="Pfam" id="PF00348">
    <property type="entry name" value="polyprenyl_synt"/>
    <property type="match status" value="1"/>
</dbReference>
<dbReference type="PROSITE" id="PS00444">
    <property type="entry name" value="POLYPRENYL_SYNTHASE_2"/>
    <property type="match status" value="1"/>
</dbReference>
<dbReference type="InterPro" id="IPR000092">
    <property type="entry name" value="Polyprenyl_synt"/>
</dbReference>
<dbReference type="SFLD" id="SFLDS00005">
    <property type="entry name" value="Isoprenoid_Synthase_Type_I"/>
    <property type="match status" value="1"/>
</dbReference>
<keyword evidence="5" id="KW-0460">Magnesium</keyword>
<dbReference type="PANTHER" id="PTHR12001">
    <property type="entry name" value="GERANYLGERANYL PYROPHOSPHATE SYNTHASE"/>
    <property type="match status" value="1"/>
</dbReference>
<dbReference type="CDD" id="cd00685">
    <property type="entry name" value="Trans_IPPS_HT"/>
    <property type="match status" value="1"/>
</dbReference>
<accession>A0A7S0VG76</accession>
<dbReference type="Gene3D" id="1.10.600.10">
    <property type="entry name" value="Farnesyl Diphosphate Synthase"/>
    <property type="match status" value="1"/>
</dbReference>
<evidence type="ECO:0000256" key="4">
    <source>
        <dbReference type="ARBA" id="ARBA00022723"/>
    </source>
</evidence>
<keyword evidence="6" id="KW-0414">Isoprene biosynthesis</keyword>
<dbReference type="AlphaFoldDB" id="A0A7S0VG76"/>
<evidence type="ECO:0000256" key="5">
    <source>
        <dbReference type="ARBA" id="ARBA00022842"/>
    </source>
</evidence>
<dbReference type="GO" id="GO:0004659">
    <property type="term" value="F:prenyltransferase activity"/>
    <property type="evidence" value="ECO:0007669"/>
    <property type="project" value="InterPro"/>
</dbReference>
<feature type="region of interest" description="Disordered" evidence="8">
    <location>
        <begin position="22"/>
        <end position="45"/>
    </location>
</feature>
<evidence type="ECO:0000313" key="9">
    <source>
        <dbReference type="EMBL" id="CAD8786096.1"/>
    </source>
</evidence>
<dbReference type="GO" id="GO:0006744">
    <property type="term" value="P:ubiquinone biosynthetic process"/>
    <property type="evidence" value="ECO:0007669"/>
    <property type="project" value="TreeGrafter"/>
</dbReference>
<dbReference type="GO" id="GO:0008299">
    <property type="term" value="P:isoprenoid biosynthetic process"/>
    <property type="evidence" value="ECO:0007669"/>
    <property type="project" value="UniProtKB-KW"/>
</dbReference>
<keyword evidence="4" id="KW-0479">Metal-binding</keyword>
<dbReference type="InterPro" id="IPR008949">
    <property type="entry name" value="Isoprenoid_synthase_dom_sf"/>
</dbReference>